<keyword evidence="1" id="KW-1133">Transmembrane helix</keyword>
<dbReference type="AlphaFoldDB" id="A0A4S1C9X1"/>
<evidence type="ECO:0000313" key="2">
    <source>
        <dbReference type="EMBL" id="TGU70084.1"/>
    </source>
</evidence>
<protein>
    <submittedName>
        <fullName evidence="2">Uncharacterized protein</fullName>
    </submittedName>
</protein>
<comment type="caution">
    <text evidence="2">The sequence shown here is derived from an EMBL/GenBank/DDBJ whole genome shotgun (WGS) entry which is preliminary data.</text>
</comment>
<feature type="transmembrane region" description="Helical" evidence="1">
    <location>
        <begin position="30"/>
        <end position="48"/>
    </location>
</feature>
<keyword evidence="1" id="KW-0472">Membrane</keyword>
<organism evidence="2 3">
    <name type="scientific">Geomonas terrae</name>
    <dbReference type="NCBI Taxonomy" id="2562681"/>
    <lineage>
        <taxon>Bacteria</taxon>
        <taxon>Pseudomonadati</taxon>
        <taxon>Thermodesulfobacteriota</taxon>
        <taxon>Desulfuromonadia</taxon>
        <taxon>Geobacterales</taxon>
        <taxon>Geobacteraceae</taxon>
        <taxon>Geomonas</taxon>
    </lineage>
</organism>
<dbReference type="RefSeq" id="WP_129128442.1">
    <property type="nucleotide sequence ID" value="NZ_SRSC01000006.1"/>
</dbReference>
<name>A0A4S1C9X1_9BACT</name>
<evidence type="ECO:0000313" key="3">
    <source>
        <dbReference type="Proteomes" id="UP000306416"/>
    </source>
</evidence>
<sequence length="61" mass="6372">MSFALYIIGFILIISGVAWALVTAGIAVFKIAIVCIILLGIGILTGVVHTRPKDPPRGPLA</sequence>
<proteinExistence type="predicted"/>
<reference evidence="2 3" key="1">
    <citation type="submission" date="2019-04" db="EMBL/GenBank/DDBJ databases">
        <title>Geobacter oryzae sp. nov., ferric-reducing bacteria isolated from paddy soil.</title>
        <authorList>
            <person name="Xu Z."/>
            <person name="Masuda Y."/>
            <person name="Itoh H."/>
            <person name="Senoo K."/>
        </authorList>
    </citation>
    <scope>NUCLEOTIDE SEQUENCE [LARGE SCALE GENOMIC DNA]</scope>
    <source>
        <strain evidence="2 3">Red111</strain>
    </source>
</reference>
<keyword evidence="3" id="KW-1185">Reference proteome</keyword>
<gene>
    <name evidence="2" type="ORF">E4633_19985</name>
</gene>
<keyword evidence="1" id="KW-0812">Transmembrane</keyword>
<dbReference type="EMBL" id="SRSC01000006">
    <property type="protein sequence ID" value="TGU70084.1"/>
    <property type="molecule type" value="Genomic_DNA"/>
</dbReference>
<dbReference type="Proteomes" id="UP000306416">
    <property type="component" value="Unassembled WGS sequence"/>
</dbReference>
<accession>A0A4S1C9X1</accession>
<evidence type="ECO:0000256" key="1">
    <source>
        <dbReference type="SAM" id="Phobius"/>
    </source>
</evidence>